<protein>
    <submittedName>
        <fullName evidence="3">Methylmalonyl-coa epimerase</fullName>
    </submittedName>
</protein>
<evidence type="ECO:0000313" key="3">
    <source>
        <dbReference type="EMBL" id="KAJ3443449.1"/>
    </source>
</evidence>
<feature type="domain" description="VOC" evidence="2">
    <location>
        <begin position="9"/>
        <end position="137"/>
    </location>
</feature>
<evidence type="ECO:0000313" key="6">
    <source>
        <dbReference type="Proteomes" id="UP001150062"/>
    </source>
</evidence>
<dbReference type="AlphaFoldDB" id="A0AAV7ZQQ4"/>
<sequence>MEVNNKIGKLHHMAFVSPDCEKLLKTYQDMLGQGTVENLDSVLPETIFRVLNVNGMKYEFFTPTGEKSFMYQYLQDYPKGGIHHICYAVDNIEEATKDLVNKGYTVSGPMGTATNNNKYQFFQPNDFGNIQIELLQC</sequence>
<dbReference type="GO" id="GO:0046491">
    <property type="term" value="P:L-methylmalonyl-CoA metabolic process"/>
    <property type="evidence" value="ECO:0007669"/>
    <property type="project" value="TreeGrafter"/>
</dbReference>
<evidence type="ECO:0000259" key="2">
    <source>
        <dbReference type="PROSITE" id="PS51819"/>
    </source>
</evidence>
<reference evidence="3" key="2">
    <citation type="submission" date="2022-08" db="EMBL/GenBank/DDBJ databases">
        <title>Novel sulphate-reducing endosymbionts in the free-living metamonad Anaeramoeba.</title>
        <authorList>
            <person name="Jerlstrom-Hultqvist J."/>
            <person name="Cepicka I."/>
            <person name="Gallot-Lavallee L."/>
            <person name="Salas-Leiva D."/>
            <person name="Curtis B.A."/>
            <person name="Zahonova K."/>
            <person name="Pipaliya S."/>
            <person name="Dacks J."/>
            <person name="Roger A.J."/>
        </authorList>
    </citation>
    <scope>NUCLEOTIDE SEQUENCE</scope>
    <source>
        <strain evidence="3">Busselton2</strain>
    </source>
</reference>
<dbReference type="SUPFAM" id="SSF54593">
    <property type="entry name" value="Glyoxalase/Bleomycin resistance protein/Dihydroxybiphenyl dioxygenase"/>
    <property type="match status" value="1"/>
</dbReference>
<reference evidence="4" key="1">
    <citation type="submission" date="2022-08" db="EMBL/GenBank/DDBJ databases">
        <title>Novel sulfate-reducing endosymbionts in the free-living metamonad Anaeramoeba.</title>
        <authorList>
            <person name="Jerlstrom-Hultqvist J."/>
            <person name="Cepicka I."/>
            <person name="Gallot-Lavallee L."/>
            <person name="Salas-Leiva D."/>
            <person name="Curtis B.A."/>
            <person name="Zahonova K."/>
            <person name="Pipaliya S."/>
            <person name="Dacks J."/>
            <person name="Roger A.J."/>
        </authorList>
    </citation>
    <scope>NUCLEOTIDE SEQUENCE</scope>
    <source>
        <strain evidence="4">Schooner1</strain>
    </source>
</reference>
<evidence type="ECO:0000256" key="1">
    <source>
        <dbReference type="ARBA" id="ARBA00022723"/>
    </source>
</evidence>
<dbReference type="InterPro" id="IPR037523">
    <property type="entry name" value="VOC_core"/>
</dbReference>
<comment type="caution">
    <text evidence="3">The sequence shown here is derived from an EMBL/GenBank/DDBJ whole genome shotgun (WGS) entry which is preliminary data.</text>
</comment>
<keyword evidence="6" id="KW-1185">Reference proteome</keyword>
<dbReference type="Gene3D" id="3.10.180.10">
    <property type="entry name" value="2,3-Dihydroxybiphenyl 1,2-Dioxygenase, domain 1"/>
    <property type="match status" value="1"/>
</dbReference>
<proteinExistence type="predicted"/>
<dbReference type="Proteomes" id="UP001150062">
    <property type="component" value="Unassembled WGS sequence"/>
</dbReference>
<gene>
    <name evidence="3" type="ORF">M0812_09290</name>
    <name evidence="4" type="ORF">M0813_21745</name>
</gene>
<dbReference type="EMBL" id="JANTQA010000023">
    <property type="protein sequence ID" value="KAJ3443449.1"/>
    <property type="molecule type" value="Genomic_DNA"/>
</dbReference>
<organism evidence="3 5">
    <name type="scientific">Anaeramoeba flamelloides</name>
    <dbReference type="NCBI Taxonomy" id="1746091"/>
    <lineage>
        <taxon>Eukaryota</taxon>
        <taxon>Metamonada</taxon>
        <taxon>Anaeramoebidae</taxon>
        <taxon>Anaeramoeba</taxon>
    </lineage>
</organism>
<dbReference type="PROSITE" id="PS51819">
    <property type="entry name" value="VOC"/>
    <property type="match status" value="1"/>
</dbReference>
<dbReference type="GO" id="GO:0004493">
    <property type="term" value="F:methylmalonyl-CoA epimerase activity"/>
    <property type="evidence" value="ECO:0007669"/>
    <property type="project" value="TreeGrafter"/>
</dbReference>
<dbReference type="EMBL" id="JAOAOG010000167">
    <property type="protein sequence ID" value="KAJ6243954.1"/>
    <property type="molecule type" value="Genomic_DNA"/>
</dbReference>
<dbReference type="InterPro" id="IPR029068">
    <property type="entry name" value="Glyas_Bleomycin-R_OHBP_Dase"/>
</dbReference>
<dbReference type="Proteomes" id="UP001146793">
    <property type="component" value="Unassembled WGS sequence"/>
</dbReference>
<accession>A0AAV7ZQQ4</accession>
<dbReference type="InterPro" id="IPR051785">
    <property type="entry name" value="MMCE/EMCE_epimerase"/>
</dbReference>
<name>A0AAV7ZQQ4_9EUKA</name>
<evidence type="ECO:0000313" key="5">
    <source>
        <dbReference type="Proteomes" id="UP001146793"/>
    </source>
</evidence>
<dbReference type="PANTHER" id="PTHR43048:SF3">
    <property type="entry name" value="METHYLMALONYL-COA EPIMERASE, MITOCHONDRIAL"/>
    <property type="match status" value="1"/>
</dbReference>
<keyword evidence="1" id="KW-0479">Metal-binding</keyword>
<dbReference type="Pfam" id="PF13669">
    <property type="entry name" value="Glyoxalase_4"/>
    <property type="match status" value="1"/>
</dbReference>
<dbReference type="GO" id="GO:0046872">
    <property type="term" value="F:metal ion binding"/>
    <property type="evidence" value="ECO:0007669"/>
    <property type="project" value="UniProtKB-KW"/>
</dbReference>
<evidence type="ECO:0000313" key="4">
    <source>
        <dbReference type="EMBL" id="KAJ6243954.1"/>
    </source>
</evidence>
<dbReference type="PANTHER" id="PTHR43048">
    <property type="entry name" value="METHYLMALONYL-COA EPIMERASE"/>
    <property type="match status" value="1"/>
</dbReference>